<evidence type="ECO:0000256" key="12">
    <source>
        <dbReference type="RuleBase" id="RU000584"/>
    </source>
</evidence>
<dbReference type="InterPro" id="IPR000343">
    <property type="entry name" value="4pyrrol_synth_GluRdtase"/>
</dbReference>
<dbReference type="GO" id="GO:0050661">
    <property type="term" value="F:NADP binding"/>
    <property type="evidence" value="ECO:0007669"/>
    <property type="project" value="InterPro"/>
</dbReference>
<evidence type="ECO:0000256" key="6">
    <source>
        <dbReference type="ARBA" id="ARBA00023244"/>
    </source>
</evidence>
<dbReference type="SUPFAM" id="SSF69075">
    <property type="entry name" value="Glutamyl tRNA-reductase dimerization domain"/>
    <property type="match status" value="1"/>
</dbReference>
<dbReference type="PIRSF" id="PIRSF000445">
    <property type="entry name" value="4pyrrol_synth_GluRdtase"/>
    <property type="match status" value="1"/>
</dbReference>
<dbReference type="HAMAP" id="MF_00087">
    <property type="entry name" value="Glu_tRNA_reductase"/>
    <property type="match status" value="1"/>
</dbReference>
<reference evidence="16" key="1">
    <citation type="submission" date="2023-07" db="EMBL/GenBank/DDBJ databases">
        <authorList>
            <person name="Haufschild T."/>
            <person name="Kallscheuer N."/>
            <person name="Hammer J."/>
            <person name="Kohn T."/>
            <person name="Kabuu M."/>
            <person name="Jogler M."/>
            <person name="Wohfarth N."/>
            <person name="Heuer A."/>
            <person name="Rohde M."/>
            <person name="van Teeseling M.C.F."/>
            <person name="Jogler C."/>
        </authorList>
    </citation>
    <scope>NUCLEOTIDE SEQUENCE</scope>
    <source>
        <strain evidence="16">Strain 138</strain>
        <strain evidence="17">Strain 318</strain>
    </source>
</reference>
<evidence type="ECO:0000313" key="18">
    <source>
        <dbReference type="Proteomes" id="UP001229955"/>
    </source>
</evidence>
<proteinExistence type="inferred from homology"/>
<feature type="domain" description="Tetrapyrrole biosynthesis glutamyl-tRNA reductase dimerisation" evidence="13">
    <location>
        <begin position="327"/>
        <end position="416"/>
    </location>
</feature>
<comment type="caution">
    <text evidence="8">Lacks conserved residue(s) required for the propagation of feature annotation.</text>
</comment>
<evidence type="ECO:0000256" key="11">
    <source>
        <dbReference type="PIRSR" id="PIRSR000445-3"/>
    </source>
</evidence>
<dbReference type="Pfam" id="PF01488">
    <property type="entry name" value="Shikimate_DH"/>
    <property type="match status" value="1"/>
</dbReference>
<dbReference type="NCBIfam" id="TIGR01035">
    <property type="entry name" value="hemA"/>
    <property type="match status" value="1"/>
</dbReference>
<feature type="domain" description="Glutamyl-tRNA reductase N-terminal" evidence="15">
    <location>
        <begin position="6"/>
        <end position="161"/>
    </location>
</feature>
<feature type="domain" description="Quinate/shikimate 5-dehydrogenase/glutamyl-tRNA reductase" evidence="14">
    <location>
        <begin position="178"/>
        <end position="311"/>
    </location>
</feature>
<evidence type="ECO:0000256" key="7">
    <source>
        <dbReference type="ARBA" id="ARBA00047464"/>
    </source>
</evidence>
<feature type="binding site" evidence="8 10">
    <location>
        <position position="125"/>
    </location>
    <ligand>
        <name>substrate</name>
    </ligand>
</feature>
<sequence length="434" mass="46168">MLISLAVDYRHANVATRERFHLSDARIAKLYAREPNSVIRELVCVSTCNRSEIYAWAGGADPATPAGFDHAITALARAWMGSKTEARALLAVAKKRGGLDVARRILRISSGLDSQVMGDGQILGQLRESYRQADAAGTAGSVLHRLFDTAMRTGKRVAAETGLHAGRRSVGAEAAAHAHQRFGNLAHARVVVVGCGKTGQSVARQLQKLGARDIVLINRSMPRALTLADEVGGRAAPYEALHVEVAMSDVAIAATAASEPVVMYQQLRTARENCGTATYPLLLLDLSMPRNVDPALGGVPGVTIADLDALHIPVLAAEELRKAAVPAAEALVEAELESFVEWVSAAAAREAIRPLAEALTEICRRELTFAAGDEVAEHATSRIVAKLLARPMTKLRTAVAHGEALHAFTMTLDSLFAGPAPVPVKAPRAKRRAP</sequence>
<keyword evidence="4 8" id="KW-0521">NADP</keyword>
<comment type="similarity">
    <text evidence="2 8 12">Belongs to the glutamyl-tRNA reductase family.</text>
</comment>
<dbReference type="Gene3D" id="3.40.50.720">
    <property type="entry name" value="NAD(P)-binding Rossmann-like Domain"/>
    <property type="match status" value="1"/>
</dbReference>
<dbReference type="PANTHER" id="PTHR43013:SF1">
    <property type="entry name" value="GLUTAMYL-TRNA REDUCTASE"/>
    <property type="match status" value="1"/>
</dbReference>
<evidence type="ECO:0000256" key="1">
    <source>
        <dbReference type="ARBA" id="ARBA00005059"/>
    </source>
</evidence>
<dbReference type="SUPFAM" id="SSF51735">
    <property type="entry name" value="NAD(P)-binding Rossmann-fold domains"/>
    <property type="match status" value="1"/>
</dbReference>
<dbReference type="EMBL" id="CP130613">
    <property type="protein sequence ID" value="WKW13792.1"/>
    <property type="molecule type" value="Genomic_DNA"/>
</dbReference>
<name>A0AA49JRZ0_9BACT</name>
<evidence type="ECO:0000256" key="5">
    <source>
        <dbReference type="ARBA" id="ARBA00023002"/>
    </source>
</evidence>
<dbReference type="EMBL" id="CP130612">
    <property type="protein sequence ID" value="WKW10883.1"/>
    <property type="molecule type" value="Genomic_DNA"/>
</dbReference>
<comment type="domain">
    <text evidence="8">Possesses an unusual extended V-shaped dimeric structure with each monomer consisting of three distinct domains arranged along a curved 'spinal' alpha-helix. The N-terminal catalytic domain specifically recognizes the glutamate moiety of the substrate. The second domain is the NADPH-binding domain, and the third C-terminal domain is responsible for dimerization.</text>
</comment>
<dbReference type="InterPro" id="IPR006151">
    <property type="entry name" value="Shikm_DH/Glu-tRNA_Rdtase"/>
</dbReference>
<evidence type="ECO:0000259" key="15">
    <source>
        <dbReference type="Pfam" id="PF05201"/>
    </source>
</evidence>
<comment type="catalytic activity">
    <reaction evidence="7 8 12">
        <text>(S)-4-amino-5-oxopentanoate + tRNA(Glu) + NADP(+) = L-glutamyl-tRNA(Glu) + NADPH + H(+)</text>
        <dbReference type="Rhea" id="RHEA:12344"/>
        <dbReference type="Rhea" id="RHEA-COMP:9663"/>
        <dbReference type="Rhea" id="RHEA-COMP:9680"/>
        <dbReference type="ChEBI" id="CHEBI:15378"/>
        <dbReference type="ChEBI" id="CHEBI:57501"/>
        <dbReference type="ChEBI" id="CHEBI:57783"/>
        <dbReference type="ChEBI" id="CHEBI:58349"/>
        <dbReference type="ChEBI" id="CHEBI:78442"/>
        <dbReference type="ChEBI" id="CHEBI:78520"/>
        <dbReference type="EC" id="1.2.1.70"/>
    </reaction>
</comment>
<feature type="binding site" evidence="8 11">
    <location>
        <begin position="194"/>
        <end position="199"/>
    </location>
    <ligand>
        <name>NADP(+)</name>
        <dbReference type="ChEBI" id="CHEBI:58349"/>
    </ligand>
</feature>
<evidence type="ECO:0000256" key="8">
    <source>
        <dbReference type="HAMAP-Rule" id="MF_00087"/>
    </source>
</evidence>
<dbReference type="InterPro" id="IPR036343">
    <property type="entry name" value="GluRdtase_N_sf"/>
</dbReference>
<evidence type="ECO:0000259" key="13">
    <source>
        <dbReference type="Pfam" id="PF00745"/>
    </source>
</evidence>
<accession>A0AA49JXC5</accession>
<feature type="binding site" evidence="8 10">
    <location>
        <begin position="119"/>
        <end position="121"/>
    </location>
    <ligand>
        <name>substrate</name>
    </ligand>
</feature>
<dbReference type="EC" id="1.2.1.70" evidence="3 8"/>
<gene>
    <name evidence="8 16" type="primary">hemA</name>
    <name evidence="16" type="ORF">Strain138_000116</name>
    <name evidence="17" type="ORF">Strain318_000116</name>
</gene>
<dbReference type="InterPro" id="IPR015896">
    <property type="entry name" value="4pyrrol_synth_GluRdtase_dimer"/>
</dbReference>
<dbReference type="GO" id="GO:0008883">
    <property type="term" value="F:glutamyl-tRNA reductase activity"/>
    <property type="evidence" value="ECO:0007669"/>
    <property type="project" value="UniProtKB-UniRule"/>
</dbReference>
<protein>
    <recommendedName>
        <fullName evidence="3 8">Glutamyl-tRNA reductase</fullName>
        <shortName evidence="8">GluTR</shortName>
        <ecNumber evidence="3 8">1.2.1.70</ecNumber>
    </recommendedName>
</protein>
<dbReference type="Proteomes" id="UP001229955">
    <property type="component" value="Chromosome"/>
</dbReference>
<evidence type="ECO:0000256" key="3">
    <source>
        <dbReference type="ARBA" id="ARBA00012970"/>
    </source>
</evidence>
<evidence type="ECO:0000256" key="9">
    <source>
        <dbReference type="PIRSR" id="PIRSR000445-1"/>
    </source>
</evidence>
<dbReference type="AlphaFoldDB" id="A0AA49JRZ0"/>
<keyword evidence="6 8" id="KW-0627">Porphyrin biosynthesis</keyword>
<comment type="function">
    <text evidence="8">Catalyzes the NADPH-dependent reduction of glutamyl-tRNA(Glu) to glutamate 1-semialdehyde (GSA).</text>
</comment>
<dbReference type="RefSeq" id="WP_367886593.1">
    <property type="nucleotide sequence ID" value="NZ_CP130612.1"/>
</dbReference>
<evidence type="ECO:0000313" key="17">
    <source>
        <dbReference type="EMBL" id="WKW13792.1"/>
    </source>
</evidence>
<dbReference type="Pfam" id="PF05201">
    <property type="entry name" value="GlutR_N"/>
    <property type="match status" value="1"/>
</dbReference>
<dbReference type="PANTHER" id="PTHR43013">
    <property type="entry name" value="GLUTAMYL-TRNA REDUCTASE"/>
    <property type="match status" value="1"/>
</dbReference>
<dbReference type="GO" id="GO:0019353">
    <property type="term" value="P:protoporphyrinogen IX biosynthetic process from glutamate"/>
    <property type="evidence" value="ECO:0007669"/>
    <property type="project" value="TreeGrafter"/>
</dbReference>
<keyword evidence="18" id="KW-1185">Reference proteome</keyword>
<keyword evidence="5 8" id="KW-0560">Oxidoreductase</keyword>
<comment type="subunit">
    <text evidence="8">Homodimer.</text>
</comment>
<dbReference type="Gene3D" id="3.30.460.30">
    <property type="entry name" value="Glutamyl-tRNA reductase, N-terminal domain"/>
    <property type="match status" value="1"/>
</dbReference>
<dbReference type="SUPFAM" id="SSF69742">
    <property type="entry name" value="Glutamyl tRNA-reductase catalytic, N-terminal domain"/>
    <property type="match status" value="1"/>
</dbReference>
<dbReference type="InterPro" id="IPR036453">
    <property type="entry name" value="GluRdtase_dimer_dom_sf"/>
</dbReference>
<feature type="binding site" evidence="8 10">
    <location>
        <position position="114"/>
    </location>
    <ligand>
        <name>substrate</name>
    </ligand>
</feature>
<dbReference type="Pfam" id="PF00745">
    <property type="entry name" value="GlutR_dimer"/>
    <property type="match status" value="1"/>
</dbReference>
<comment type="miscellaneous">
    <text evidence="8">During catalysis, the active site Cys acts as a nucleophile attacking the alpha-carbonyl group of tRNA-bound glutamate with the formation of a thioester intermediate between enzyme and glutamate, and the concomitant release of tRNA(Glu). The thioester intermediate is finally reduced by direct hydride transfer from NADPH, to form the product GSA.</text>
</comment>
<dbReference type="InterPro" id="IPR036291">
    <property type="entry name" value="NAD(P)-bd_dom_sf"/>
</dbReference>
<dbReference type="KEGG" id="pspc:Strain318_000116"/>
<dbReference type="InterPro" id="IPR015895">
    <property type="entry name" value="4pyrrol_synth_GluRdtase_N"/>
</dbReference>
<feature type="active site" description="Nucleophile" evidence="8 9">
    <location>
        <position position="48"/>
    </location>
</feature>
<evidence type="ECO:0000256" key="10">
    <source>
        <dbReference type="PIRSR" id="PIRSR000445-2"/>
    </source>
</evidence>
<organism evidence="16">
    <name type="scientific">Pseudogemmatithrix spongiicola</name>
    <dbReference type="NCBI Taxonomy" id="3062599"/>
    <lineage>
        <taxon>Bacteria</taxon>
        <taxon>Pseudomonadati</taxon>
        <taxon>Gemmatimonadota</taxon>
        <taxon>Gemmatimonadia</taxon>
        <taxon>Gemmatimonadales</taxon>
        <taxon>Gemmatimonadaceae</taxon>
        <taxon>Pseudogemmatithrix</taxon>
    </lineage>
</organism>
<evidence type="ECO:0000256" key="4">
    <source>
        <dbReference type="ARBA" id="ARBA00022857"/>
    </source>
</evidence>
<evidence type="ECO:0000256" key="2">
    <source>
        <dbReference type="ARBA" id="ARBA00005916"/>
    </source>
</evidence>
<feature type="binding site" evidence="8 10">
    <location>
        <begin position="47"/>
        <end position="50"/>
    </location>
    <ligand>
        <name>substrate</name>
    </ligand>
</feature>
<comment type="pathway">
    <text evidence="1 8 12">Porphyrin-containing compound metabolism; protoporphyrin-IX biosynthesis; 5-aminolevulinate from L-glutamyl-tRNA(Glu): step 1/2.</text>
</comment>
<evidence type="ECO:0000259" key="14">
    <source>
        <dbReference type="Pfam" id="PF01488"/>
    </source>
</evidence>
<accession>A0AA49JRZ0</accession>
<evidence type="ECO:0000313" key="16">
    <source>
        <dbReference type="EMBL" id="WKW10883.1"/>
    </source>
</evidence>